<dbReference type="Proteomes" id="UP001106592">
    <property type="component" value="Unassembled WGS sequence"/>
</dbReference>
<dbReference type="NCBIfam" id="TIGR03352">
    <property type="entry name" value="VI_chp_3"/>
    <property type="match status" value="1"/>
</dbReference>
<evidence type="ECO:0000313" key="3">
    <source>
        <dbReference type="Proteomes" id="UP001106592"/>
    </source>
</evidence>
<dbReference type="Pfam" id="PF12790">
    <property type="entry name" value="T6SS-SciN"/>
    <property type="match status" value="1"/>
</dbReference>
<dbReference type="RefSeq" id="WP_217974543.1">
    <property type="nucleotide sequence ID" value="NZ_JAHTBI010000021.1"/>
</dbReference>
<accession>A0A9Q2XGT0</accession>
<comment type="caution">
    <text evidence="2">The sequence shown here is derived from an EMBL/GenBank/DDBJ whole genome shotgun (WGS) entry which is preliminary data.</text>
</comment>
<dbReference type="EMBL" id="JAHTBI010000021">
    <property type="protein sequence ID" value="MBV6286786.1"/>
    <property type="molecule type" value="Genomic_DNA"/>
</dbReference>
<reference evidence="2" key="2">
    <citation type="journal article" date="2023" name="Plant Pathol.">
        <title>Dismantling and reorganizing Pseudomonas marginalis sensu#lato.</title>
        <authorList>
            <person name="Sawada H."/>
            <person name="Fujikawa T."/>
            <person name="Satou M."/>
        </authorList>
    </citation>
    <scope>NUCLEOTIDE SEQUENCE</scope>
    <source>
        <strain evidence="2">MAFF 301350</strain>
    </source>
</reference>
<keyword evidence="2" id="KW-0449">Lipoprotein</keyword>
<gene>
    <name evidence="2" type="primary">tssJ</name>
    <name evidence="2" type="ORF">KUO17_07020</name>
</gene>
<keyword evidence="1" id="KW-0732">Signal</keyword>
<protein>
    <submittedName>
        <fullName evidence="2">Type VI secretion system lipoprotein TssJ</fullName>
    </submittedName>
</protein>
<feature type="chain" id="PRO_5040239558" evidence="1">
    <location>
        <begin position="22"/>
        <end position="259"/>
    </location>
</feature>
<evidence type="ECO:0000256" key="1">
    <source>
        <dbReference type="SAM" id="SignalP"/>
    </source>
</evidence>
<organism evidence="2 3">
    <name type="scientific">Pseudomonas aegrilactucae</name>
    <dbReference type="NCBI Taxonomy" id="2854028"/>
    <lineage>
        <taxon>Bacteria</taxon>
        <taxon>Pseudomonadati</taxon>
        <taxon>Pseudomonadota</taxon>
        <taxon>Gammaproteobacteria</taxon>
        <taxon>Pseudomonadales</taxon>
        <taxon>Pseudomonadaceae</taxon>
        <taxon>Pseudomonas</taxon>
    </lineage>
</organism>
<proteinExistence type="predicted"/>
<keyword evidence="3" id="KW-1185">Reference proteome</keyword>
<dbReference type="InterPro" id="IPR017734">
    <property type="entry name" value="T6SS_SciN"/>
</dbReference>
<sequence length="259" mass="28456">MNPAPLMLLVCLALGGCTALSKMGQVIMDPSIQLGGAGDQLSQFSLSLYASPTINLNPSSAVDEPLVQNHLQLTPLAVNLSAGDPLELTQKLQALLDHLYQQHPAISQIEQDDLNEPVMSPVDTDVGSYEDPHIQLGIRTVRVTPVTEDVTTPVAFKVLQLKDDSLLLNAAYELLEKDLEKALGSTLVQVDDYRLLPGQFKFVGLEEINANTRYVAVIANYHDRDKAEWKRALRIEPRGRQHALLVQFEDDGVVLKNDG</sequence>
<dbReference type="PANTHER" id="PTHR37625:SF5">
    <property type="entry name" value="LIPOPROTEIN"/>
    <property type="match status" value="1"/>
</dbReference>
<evidence type="ECO:0000313" key="2">
    <source>
        <dbReference type="EMBL" id="MBV6286786.1"/>
    </source>
</evidence>
<name>A0A9Q2XGT0_9PSED</name>
<dbReference type="PANTHER" id="PTHR37625">
    <property type="entry name" value="OUTER MEMBRANE LIPOPROTEIN-RELATED"/>
    <property type="match status" value="1"/>
</dbReference>
<dbReference type="AlphaFoldDB" id="A0A9Q2XGT0"/>
<reference evidence="2" key="1">
    <citation type="journal article" date="2022" name="Int. J. Syst. Evol. Microbiol.">
        <title>Pseudomonas aegrilactucae sp. nov. and Pseudomonas morbosilactucae sp. nov., pathogens causing bacterial rot of lettuce in Japan.</title>
        <authorList>
            <person name="Sawada H."/>
            <person name="Fujikawa T."/>
            <person name="Satou M."/>
        </authorList>
    </citation>
    <scope>NUCLEOTIDE SEQUENCE</scope>
    <source>
        <strain evidence="2">MAFF 301350</strain>
    </source>
</reference>
<feature type="signal peptide" evidence="1">
    <location>
        <begin position="1"/>
        <end position="21"/>
    </location>
</feature>